<evidence type="ECO:0000256" key="6">
    <source>
        <dbReference type="PIRSR" id="PIRSR601382-2"/>
    </source>
</evidence>
<dbReference type="InterPro" id="IPR044674">
    <property type="entry name" value="EDEM1/2/3"/>
</dbReference>
<organism evidence="11">
    <name type="scientific">Pseudo-nitzschia australis</name>
    <dbReference type="NCBI Taxonomy" id="44445"/>
    <lineage>
        <taxon>Eukaryota</taxon>
        <taxon>Sar</taxon>
        <taxon>Stramenopiles</taxon>
        <taxon>Ochrophyta</taxon>
        <taxon>Bacillariophyta</taxon>
        <taxon>Bacillariophyceae</taxon>
        <taxon>Bacillariophycidae</taxon>
        <taxon>Bacillariales</taxon>
        <taxon>Bacillariaceae</taxon>
        <taxon>Pseudo-nitzschia</taxon>
    </lineage>
</organism>
<evidence type="ECO:0000313" key="11">
    <source>
        <dbReference type="EMBL" id="CAE0723815.1"/>
    </source>
</evidence>
<comment type="cofactor">
    <cofactor evidence="6">
        <name>Ca(2+)</name>
        <dbReference type="ChEBI" id="CHEBI:29108"/>
    </cofactor>
</comment>
<dbReference type="GO" id="GO:0004571">
    <property type="term" value="F:mannosyl-oligosaccharide 1,2-alpha-mannosidase activity"/>
    <property type="evidence" value="ECO:0007669"/>
    <property type="project" value="InterPro"/>
</dbReference>
<keyword evidence="7" id="KW-0326">Glycosidase</keyword>
<feature type="active site" evidence="5">
    <location>
        <position position="718"/>
    </location>
</feature>
<dbReference type="Gene3D" id="1.50.10.10">
    <property type="match status" value="1"/>
</dbReference>
<protein>
    <recommendedName>
        <fullName evidence="7">alpha-1,2-Mannosidase</fullName>
        <ecNumber evidence="7">3.2.1.-</ecNumber>
    </recommendedName>
</protein>
<dbReference type="InterPro" id="IPR036026">
    <property type="entry name" value="Seven-hairpin_glycosidases"/>
</dbReference>
<comment type="subcellular location">
    <subcellularLocation>
        <location evidence="1">Endoplasmic reticulum</location>
    </subcellularLocation>
</comment>
<keyword evidence="9" id="KW-0472">Membrane</keyword>
<dbReference type="EMBL" id="HBIX01023939">
    <property type="protein sequence ID" value="CAE0723814.1"/>
    <property type="molecule type" value="Transcribed_RNA"/>
</dbReference>
<dbReference type="PANTHER" id="PTHR45679">
    <property type="entry name" value="ER DEGRADATION-ENHANCING ALPHA-MANNOSIDASE-LIKE PROTEIN 2"/>
    <property type="match status" value="1"/>
</dbReference>
<sequence length="1577" mass="177620">MQFLTMKSSRKWIRIACLLVNVSILSLFFFPISFGTSVSSSSSSPSPETTQEILAKIISGMQKSGNNDNNNDNKNNSRDNPFQSIWKTLKDIVDTTTKNAQSSSSSSSSSYSSYDDSSHKTHGSMSPSEQNMIDDLSNRRGYLMEQALDEHFSSQFFDSWPKLKEYKQKLQQQQQHHHQDTTTLIDNESIEKFKSNPGNLRWREYDPNSKTGDAICYYFSEKWDSYWSFQWCPKARAVNQGPRLKNGLFEPEYSLGSGHTPLKSFKEAMYPTAESIYAYVNGDSCVEGGSTRRSSLIVVHKSTSAKCRKREGTEMIIESVEEVQVCQYVLHICKDRQNNDPAISDNDDDDAKTSSSFPEFDGDFLTESSLKEINETLHYIQHHVTDSYLRKSRADAQGKKRENILTSLQSALPPLPQTRIEANLKLIKDMFIHAYDSYMYHGYPASEVKPITCKPANFNLVKIPGLTLIDSLDTLVILGNYTEFARAVERLRHLNDNGDGLFSINHKVSVFETNIRVLGGLLSAHQLATAFIQGKVLEKDVWAEDKSVLIGNYPKKTKTSDCEEREECDTRSLNSDCDEISTILECKHESLPKTVCHNHTYRHWVYDGFLLDLARDIGDRMLPVFNTPTGIPYGTVNLLTGIPEGETPIASLAGAGTLSLEMELLGRLTGNNEYGRVAKLATRALWMRRSPLGLVGKHICSRRGDWTETLSGIGSNSDSFYEYLIKHHILFPEDADFWLQLVDAYGGLHNETRIGEWYGDVDMYRGRMQAGAPRRVLEALMAFYPGMQVLLGEVAPAARTLNSFFLAREYLGFLPERFQFGAWKVDDGGGNHLLRPELLESAYFLHRASKGFQNHFRSGHNTHSMSDSSGWLWSGDFALHLIEKLTRTKCGYGSPRDVSPETSGKLKVGKSQVRLLDEMPSYFLSETLKYLYLLFDDNNILHTDEERDWVFTTEAHPIHHEQKETAVDDKLLKQKKELKLRIQRRLKKRKKSESYESNGLIEEKWTKKSKMEDYVAQLETLMTNKKKMYQERRARENNLLKVPNSFPIAVERLFPHDTYWSPFDVLNERSQMQNSAYLTFQILGSELKLTNSCPNLYNSDFYWIRALNGGIADYSDAYKSRTDDAFVASERNTIQLGSIDALALHGAGVHIESFYDSFFGCAIRDNKNPNNEKKSDVVKNGVRQGNVGNGSTRFALDNGMGSFDIFAYPGGSGFFVQHVQSGETLVTTFIEADALEDSRGSLILLYAKDGQGNNDVGTSIDNHNPSPTSGFVSRHSGTVVVADVNGNSYSCVVQIIESIMNREEKEEICSIDENGKSAYDQNPYAIPSITERIVMHEFPCSPSLFGPSHISHLQKVKTLEVEAEIQEPDVDDLYGCGRFSTSSSLHGSGKASDRSGFVDPNNNNNNVISIVHRGDCTFQEKSFNKKINHHAEGVIVINTNEGDDFFVMSGGGSEEITTLGNEDYPVTVLVTYDHGQEMLRMMRSHKNGADSQFSARISIVHDRISDDLQVTGNTENEIKFWPRVRAFPEGLQIYSKSGWGIHGVQSVVDGESGHVENAEVTWQLYVLKHGMAEDTVP</sequence>
<evidence type="ECO:0000256" key="3">
    <source>
        <dbReference type="ARBA" id="ARBA00022824"/>
    </source>
</evidence>
<keyword evidence="4" id="KW-0325">Glycoprotein</keyword>
<reference evidence="11" key="1">
    <citation type="submission" date="2021-01" db="EMBL/GenBank/DDBJ databases">
        <authorList>
            <person name="Corre E."/>
            <person name="Pelletier E."/>
            <person name="Niang G."/>
            <person name="Scheremetjew M."/>
            <person name="Finn R."/>
            <person name="Kale V."/>
            <person name="Holt S."/>
            <person name="Cochrane G."/>
            <person name="Meng A."/>
            <person name="Brown T."/>
            <person name="Cohen L."/>
        </authorList>
    </citation>
    <scope>NUCLEOTIDE SEQUENCE</scope>
    <source>
        <strain evidence="11">10249 10 AB</strain>
    </source>
</reference>
<evidence type="ECO:0000256" key="8">
    <source>
        <dbReference type="SAM" id="MobiDB-lite"/>
    </source>
</evidence>
<evidence type="ECO:0000256" key="4">
    <source>
        <dbReference type="ARBA" id="ARBA00023180"/>
    </source>
</evidence>
<feature type="region of interest" description="Disordered" evidence="8">
    <location>
        <begin position="339"/>
        <end position="360"/>
    </location>
</feature>
<dbReference type="GO" id="GO:1904380">
    <property type="term" value="P:endoplasmic reticulum mannose trimming"/>
    <property type="evidence" value="ECO:0007669"/>
    <property type="project" value="InterPro"/>
</dbReference>
<feature type="transmembrane region" description="Helical" evidence="9">
    <location>
        <begin position="12"/>
        <end position="34"/>
    </location>
</feature>
<dbReference type="InterPro" id="IPR001382">
    <property type="entry name" value="Glyco_hydro_47"/>
</dbReference>
<proteinExistence type="inferred from homology"/>
<dbReference type="SUPFAM" id="SSF48225">
    <property type="entry name" value="Seven-hairpin glycosidases"/>
    <property type="match status" value="1"/>
</dbReference>
<dbReference type="InterPro" id="IPR009011">
    <property type="entry name" value="Man6P_isomerase_rcpt-bd_dom_sf"/>
</dbReference>
<dbReference type="GO" id="GO:0005509">
    <property type="term" value="F:calcium ion binding"/>
    <property type="evidence" value="ECO:0007669"/>
    <property type="project" value="InterPro"/>
</dbReference>
<dbReference type="EMBL" id="HBIX01023940">
    <property type="protein sequence ID" value="CAE0723815.1"/>
    <property type="molecule type" value="Transcribed_RNA"/>
</dbReference>
<dbReference type="Gene3D" id="2.70.130.10">
    <property type="entry name" value="Mannose-6-phosphate receptor binding domain"/>
    <property type="match status" value="1"/>
</dbReference>
<comment type="similarity">
    <text evidence="2 7">Belongs to the glycosyl hydrolase 47 family.</text>
</comment>
<feature type="compositionally biased region" description="Low complexity" evidence="8">
    <location>
        <begin position="66"/>
        <end position="80"/>
    </location>
</feature>
<dbReference type="EC" id="3.2.1.-" evidence="7"/>
<feature type="region of interest" description="Disordered" evidence="8">
    <location>
        <begin position="62"/>
        <end position="81"/>
    </location>
</feature>
<evidence type="ECO:0000256" key="1">
    <source>
        <dbReference type="ARBA" id="ARBA00004240"/>
    </source>
</evidence>
<gene>
    <name evidence="10" type="ORF">PAUS00366_LOCUS16570</name>
    <name evidence="11" type="ORF">PAUS00366_LOCUS16571</name>
</gene>
<dbReference type="GO" id="GO:0044322">
    <property type="term" value="C:endoplasmic reticulum quality control compartment"/>
    <property type="evidence" value="ECO:0007669"/>
    <property type="project" value="GOC"/>
</dbReference>
<keyword evidence="6" id="KW-0106">Calcium</keyword>
<dbReference type="PANTHER" id="PTHR45679:SF6">
    <property type="entry name" value="ER DEGRADATION-ENHANCING ALPHA-MANNOSIDASE-LIKE PROTEIN 2"/>
    <property type="match status" value="1"/>
</dbReference>
<dbReference type="InterPro" id="IPR012341">
    <property type="entry name" value="6hp_glycosidase-like_sf"/>
</dbReference>
<keyword evidence="9" id="KW-0812">Transmembrane</keyword>
<evidence type="ECO:0000256" key="2">
    <source>
        <dbReference type="ARBA" id="ARBA00007658"/>
    </source>
</evidence>
<keyword evidence="3" id="KW-0256">Endoplasmic reticulum</keyword>
<name>A0A6V0B867_9STRA</name>
<feature type="active site" evidence="5">
    <location>
        <position position="837"/>
    </location>
</feature>
<accession>A0A6V0B867</accession>
<feature type="region of interest" description="Disordered" evidence="8">
    <location>
        <begin position="97"/>
        <end position="132"/>
    </location>
</feature>
<keyword evidence="9" id="KW-1133">Transmembrane helix</keyword>
<evidence type="ECO:0000256" key="5">
    <source>
        <dbReference type="PIRSR" id="PIRSR601382-1"/>
    </source>
</evidence>
<dbReference type="GO" id="GO:0016020">
    <property type="term" value="C:membrane"/>
    <property type="evidence" value="ECO:0007669"/>
    <property type="project" value="InterPro"/>
</dbReference>
<keyword evidence="7" id="KW-0378">Hydrolase</keyword>
<feature type="compositionally biased region" description="Low complexity" evidence="8">
    <location>
        <begin position="102"/>
        <end position="115"/>
    </location>
</feature>
<evidence type="ECO:0000313" key="10">
    <source>
        <dbReference type="EMBL" id="CAE0723814.1"/>
    </source>
</evidence>
<keyword evidence="6" id="KW-0479">Metal-binding</keyword>
<feature type="binding site" evidence="6">
    <location>
        <position position="953"/>
    </location>
    <ligand>
        <name>Ca(2+)</name>
        <dbReference type="ChEBI" id="CHEBI:29108"/>
    </ligand>
</feature>
<dbReference type="GO" id="GO:0005975">
    <property type="term" value="P:carbohydrate metabolic process"/>
    <property type="evidence" value="ECO:0007669"/>
    <property type="project" value="InterPro"/>
</dbReference>
<evidence type="ECO:0000256" key="9">
    <source>
        <dbReference type="SAM" id="Phobius"/>
    </source>
</evidence>
<dbReference type="PRINTS" id="PR00747">
    <property type="entry name" value="GLYHDRLASE47"/>
</dbReference>
<dbReference type="Gene3D" id="3.50.30.30">
    <property type="match status" value="1"/>
</dbReference>
<feature type="active site" description="Proton donor" evidence="5">
    <location>
        <position position="816"/>
    </location>
</feature>
<dbReference type="Pfam" id="PF01532">
    <property type="entry name" value="Glyco_hydro_47"/>
    <property type="match status" value="1"/>
</dbReference>
<evidence type="ECO:0000256" key="7">
    <source>
        <dbReference type="RuleBase" id="RU361193"/>
    </source>
</evidence>
<feature type="active site" description="Proton donor" evidence="5">
    <location>
        <position position="512"/>
    </location>
</feature>
<feature type="region of interest" description="Disordered" evidence="8">
    <location>
        <begin position="1382"/>
        <end position="1402"/>
    </location>
</feature>